<dbReference type="SUPFAM" id="SSF54236">
    <property type="entry name" value="Ubiquitin-like"/>
    <property type="match status" value="1"/>
</dbReference>
<dbReference type="Proteomes" id="UP001620626">
    <property type="component" value="Unassembled WGS sequence"/>
</dbReference>
<dbReference type="Gene3D" id="3.10.20.90">
    <property type="entry name" value="Phosphatidylinositol 3-kinase Catalytic Subunit, Chain A, domain 1"/>
    <property type="match status" value="1"/>
</dbReference>
<dbReference type="AlphaFoldDB" id="A0ABD2I7B0"/>
<dbReference type="InterPro" id="IPR033593">
    <property type="entry name" value="N-RASSF"/>
</dbReference>
<keyword evidence="3" id="KW-1185">Reference proteome</keyword>
<dbReference type="EMBL" id="JBICBT010001319">
    <property type="protein sequence ID" value="KAL3073331.1"/>
    <property type="molecule type" value="Genomic_DNA"/>
</dbReference>
<dbReference type="PANTHER" id="PTHR15286">
    <property type="entry name" value="RAS-ASSOCIATING DOMAIN CONTAINING PROTEIN"/>
    <property type="match status" value="1"/>
</dbReference>
<evidence type="ECO:0000256" key="1">
    <source>
        <dbReference type="SAM" id="Coils"/>
    </source>
</evidence>
<comment type="caution">
    <text evidence="2">The sequence shown here is derived from an EMBL/GenBank/DDBJ whole genome shotgun (WGS) entry which is preliminary data.</text>
</comment>
<organism evidence="2 3">
    <name type="scientific">Heterodera trifolii</name>
    <dbReference type="NCBI Taxonomy" id="157864"/>
    <lineage>
        <taxon>Eukaryota</taxon>
        <taxon>Metazoa</taxon>
        <taxon>Ecdysozoa</taxon>
        <taxon>Nematoda</taxon>
        <taxon>Chromadorea</taxon>
        <taxon>Rhabditida</taxon>
        <taxon>Tylenchina</taxon>
        <taxon>Tylenchomorpha</taxon>
        <taxon>Tylenchoidea</taxon>
        <taxon>Heteroderidae</taxon>
        <taxon>Heteroderinae</taxon>
        <taxon>Heterodera</taxon>
    </lineage>
</organism>
<sequence length="335" mass="37492">MDLIVHTPGGSVQCVSGVTENTTCCQIVFALAHAIRQKGSFALVARTTDTDGTSLDREHRFMPDERPYEFVQKMHGTANVAFELLRLDGVREERAPSLEYEGDAELATSNPSVNSSTTTLNEFFNCQQKQQSHNQQQFHHHHNVQHRPPPPDYNEVMAERCNSLRRGTGTGGATICAPSSSNNAKKRLPCPPLTFLNIPNFSLDELYARTFSRPDLEALVEIQEKALTAQKGELVRVELTMLDSDERELVQLRKQHNNLQTVLNSMRNANWTERIGAESATAERLHTAIAAMRTALAEKKRELFEAVQLQITLEKQLTKEMDRAVVASTVNGRGQ</sequence>
<proteinExistence type="predicted"/>
<keyword evidence="1" id="KW-0175">Coiled coil</keyword>
<dbReference type="PANTHER" id="PTHR15286:SF6">
    <property type="entry name" value="GH01133P"/>
    <property type="match status" value="1"/>
</dbReference>
<evidence type="ECO:0008006" key="4">
    <source>
        <dbReference type="Google" id="ProtNLM"/>
    </source>
</evidence>
<reference evidence="2 3" key="1">
    <citation type="submission" date="2024-10" db="EMBL/GenBank/DDBJ databases">
        <authorList>
            <person name="Kim D."/>
        </authorList>
    </citation>
    <scope>NUCLEOTIDE SEQUENCE [LARGE SCALE GENOMIC DNA]</scope>
    <source>
        <strain evidence="2">BH-2024</strain>
    </source>
</reference>
<protein>
    <recommendedName>
        <fullName evidence="4">Ras-associating domain-containing protein</fullName>
    </recommendedName>
</protein>
<evidence type="ECO:0000313" key="3">
    <source>
        <dbReference type="Proteomes" id="UP001620626"/>
    </source>
</evidence>
<evidence type="ECO:0000313" key="2">
    <source>
        <dbReference type="EMBL" id="KAL3073331.1"/>
    </source>
</evidence>
<feature type="coiled-coil region" evidence="1">
    <location>
        <begin position="242"/>
        <end position="302"/>
    </location>
</feature>
<name>A0ABD2I7B0_9BILA</name>
<accession>A0ABD2I7B0</accession>
<gene>
    <name evidence="2" type="ORF">niasHT_038688</name>
</gene>
<dbReference type="InterPro" id="IPR029071">
    <property type="entry name" value="Ubiquitin-like_domsf"/>
</dbReference>